<evidence type="ECO:0000313" key="5">
    <source>
        <dbReference type="EMBL" id="CAH3014080.1"/>
    </source>
</evidence>
<gene>
    <name evidence="5" type="ORF">PEVE_00033579</name>
</gene>
<dbReference type="Pfam" id="PF00040">
    <property type="entry name" value="fn2"/>
    <property type="match status" value="1"/>
</dbReference>
<dbReference type="SUPFAM" id="SSF57440">
    <property type="entry name" value="Kringle-like"/>
    <property type="match status" value="1"/>
</dbReference>
<protein>
    <recommendedName>
        <fullName evidence="4">Fibronectin type-II domain-containing protein</fullName>
    </recommendedName>
</protein>
<dbReference type="Gene3D" id="2.10.10.10">
    <property type="entry name" value="Fibronectin, type II, collagen-binding"/>
    <property type="match status" value="1"/>
</dbReference>
<dbReference type="PROSITE" id="PS51092">
    <property type="entry name" value="FN2_2"/>
    <property type="match status" value="1"/>
</dbReference>
<dbReference type="EMBL" id="CALNXI010000005">
    <property type="protein sequence ID" value="CAH3014080.1"/>
    <property type="molecule type" value="Genomic_DNA"/>
</dbReference>
<dbReference type="CDD" id="cd00117">
    <property type="entry name" value="TFP"/>
    <property type="match status" value="1"/>
</dbReference>
<accession>A0ABN8LAH3</accession>
<dbReference type="InterPro" id="IPR013806">
    <property type="entry name" value="Kringle-like"/>
</dbReference>
<evidence type="ECO:0000256" key="3">
    <source>
        <dbReference type="PROSITE-ProRule" id="PRU00479"/>
    </source>
</evidence>
<dbReference type="InterPro" id="IPR036943">
    <property type="entry name" value="FN_type2_sf"/>
</dbReference>
<dbReference type="PRINTS" id="PR00013">
    <property type="entry name" value="FNTYPEII"/>
</dbReference>
<organism evidence="5 6">
    <name type="scientific">Porites evermanni</name>
    <dbReference type="NCBI Taxonomy" id="104178"/>
    <lineage>
        <taxon>Eukaryota</taxon>
        <taxon>Metazoa</taxon>
        <taxon>Cnidaria</taxon>
        <taxon>Anthozoa</taxon>
        <taxon>Hexacorallia</taxon>
        <taxon>Scleractinia</taxon>
        <taxon>Fungiina</taxon>
        <taxon>Poritidae</taxon>
        <taxon>Porites</taxon>
    </lineage>
</organism>
<dbReference type="PROSITE" id="PS00023">
    <property type="entry name" value="FN2_1"/>
    <property type="match status" value="1"/>
</dbReference>
<name>A0ABN8LAH3_9CNID</name>
<dbReference type="SUPFAM" id="SSF57302">
    <property type="entry name" value="Snake toxin-like"/>
    <property type="match status" value="1"/>
</dbReference>
<proteinExistence type="predicted"/>
<evidence type="ECO:0000256" key="1">
    <source>
        <dbReference type="ARBA" id="ARBA00022737"/>
    </source>
</evidence>
<dbReference type="SMART" id="SM00059">
    <property type="entry name" value="FN2"/>
    <property type="match status" value="1"/>
</dbReference>
<comment type="caution">
    <text evidence="5">The sequence shown here is derived from an EMBL/GenBank/DDBJ whole genome shotgun (WGS) entry which is preliminary data.</text>
</comment>
<dbReference type="InterPro" id="IPR000562">
    <property type="entry name" value="FN_type2_dom"/>
</dbReference>
<keyword evidence="6" id="KW-1185">Reference proteome</keyword>
<dbReference type="Gene3D" id="2.10.60.10">
    <property type="entry name" value="CD59"/>
    <property type="match status" value="1"/>
</dbReference>
<evidence type="ECO:0000259" key="4">
    <source>
        <dbReference type="PROSITE" id="PS51092"/>
    </source>
</evidence>
<evidence type="ECO:0000256" key="2">
    <source>
        <dbReference type="ARBA" id="ARBA00023157"/>
    </source>
</evidence>
<keyword evidence="1" id="KW-0677">Repeat</keyword>
<feature type="domain" description="Fibronectin type-II" evidence="4">
    <location>
        <begin position="23"/>
        <end position="70"/>
    </location>
</feature>
<keyword evidence="2" id="KW-1015">Disulfide bond</keyword>
<dbReference type="Proteomes" id="UP001159427">
    <property type="component" value="Unassembled WGS sequence"/>
</dbReference>
<sequence>MYCLFISGCGDTAVTCGRTRRTVSNKCCVFPFTYEGKQYDTCIWGGPSTSYWCATTDNFDRDEQWDICKGVKCYICTSDVSWSHCESYQQAHTCPHIYDECLKLSKEEENTYSSKLFRKRCTSNKLCTACNPTCEGPDVVKCDFSCCMGDLCNAASYAQIERLGVLMVSVWVLFLYS</sequence>
<comment type="caution">
    <text evidence="3">Lacks conserved residue(s) required for the propagation of feature annotation.</text>
</comment>
<reference evidence="5 6" key="1">
    <citation type="submission" date="2022-05" db="EMBL/GenBank/DDBJ databases">
        <authorList>
            <consortium name="Genoscope - CEA"/>
            <person name="William W."/>
        </authorList>
    </citation>
    <scope>NUCLEOTIDE SEQUENCE [LARGE SCALE GENOMIC DNA]</scope>
</reference>
<dbReference type="InterPro" id="IPR045860">
    <property type="entry name" value="Snake_toxin-like_sf"/>
</dbReference>
<evidence type="ECO:0000313" key="6">
    <source>
        <dbReference type="Proteomes" id="UP001159427"/>
    </source>
</evidence>